<dbReference type="EMBL" id="JBFNFH010000014">
    <property type="protein sequence ID" value="MFM1525278.1"/>
    <property type="molecule type" value="Genomic_DNA"/>
</dbReference>
<dbReference type="PANTHER" id="PTHR34135:SF2">
    <property type="entry name" value="LYSOZYME"/>
    <property type="match status" value="1"/>
</dbReference>
<comment type="caution">
    <text evidence="3">The sequence shown here is derived from an EMBL/GenBank/DDBJ whole genome shotgun (WGS) entry which is preliminary data.</text>
</comment>
<gene>
    <name evidence="3" type="ORF">ABGF40_06265</name>
</gene>
<dbReference type="Proteomes" id="UP001629536">
    <property type="component" value="Unassembled WGS sequence"/>
</dbReference>
<reference evidence="3 4" key="1">
    <citation type="journal article" date="2024" name="Front. Microbiol.">
        <title>Pangenomic and biochemical analyses of Helcococcus ovis reveal widespread tetracycline resistance and a novel bacterial species, Helcococcus bovis.</title>
        <authorList>
            <person name="Cunha F."/>
            <person name="Zhai Y."/>
            <person name="Casaro S."/>
            <person name="Jones K.L."/>
            <person name="Hernandez M."/>
            <person name="Bisinotto R.S."/>
            <person name="Kariyawasam S."/>
            <person name="Brown M.B."/>
            <person name="Phillips A."/>
            <person name="Jeong K.C."/>
            <person name="Galvao K.N."/>
        </authorList>
    </citation>
    <scope>NUCLEOTIDE SEQUENCE [LARGE SCALE GENOMIC DNA]</scope>
    <source>
        <strain evidence="3 4">KG197</strain>
    </source>
</reference>
<keyword evidence="2" id="KW-0175">Coiled coil</keyword>
<sequence length="248" mass="28920">MEKMLAIDISVWNENIDWDKVKANGVKAVIVRAGSSTRIDSYAKQNIEGALKNGLHVGAYWAMYPFNEHEAFIESETFADFMEQYKGKIDLPLFADFEYFSDEEANKNDIYFDIATRTKLVKTFIQNLEKRGWYAGNYANVDYLENKFNYDELSDFDIWLADWRDEPSEYWLNKAGIHQYSESGPKMGSGIDTTDMNWVYTDYPTIIKSAGLNGYNQDNKVFEEKKDELTESEMKLIQELRKVIKENK</sequence>
<protein>
    <submittedName>
        <fullName evidence="3">GH25 family lysozyme</fullName>
    </submittedName>
</protein>
<dbReference type="PROSITE" id="PS51904">
    <property type="entry name" value="GLYCOSYL_HYDROL_F25_2"/>
    <property type="match status" value="1"/>
</dbReference>
<evidence type="ECO:0000256" key="1">
    <source>
        <dbReference type="ARBA" id="ARBA00010646"/>
    </source>
</evidence>
<evidence type="ECO:0000313" key="4">
    <source>
        <dbReference type="Proteomes" id="UP001629536"/>
    </source>
</evidence>
<dbReference type="RefSeq" id="WP_408126771.1">
    <property type="nucleotide sequence ID" value="NZ_JBFNFH010000014.1"/>
</dbReference>
<proteinExistence type="inferred from homology"/>
<dbReference type="Pfam" id="PF01183">
    <property type="entry name" value="Glyco_hydro_25"/>
    <property type="match status" value="1"/>
</dbReference>
<dbReference type="SUPFAM" id="SSF51445">
    <property type="entry name" value="(Trans)glycosidases"/>
    <property type="match status" value="1"/>
</dbReference>
<dbReference type="InterPro" id="IPR017853">
    <property type="entry name" value="GH"/>
</dbReference>
<accession>A0ABW9F8H8</accession>
<dbReference type="InterPro" id="IPR002053">
    <property type="entry name" value="Glyco_hydro_25"/>
</dbReference>
<evidence type="ECO:0000313" key="3">
    <source>
        <dbReference type="EMBL" id="MFM1525278.1"/>
    </source>
</evidence>
<name>A0ABW9F8H8_9FIRM</name>
<evidence type="ECO:0000256" key="2">
    <source>
        <dbReference type="SAM" id="Coils"/>
    </source>
</evidence>
<comment type="similarity">
    <text evidence="1">Belongs to the glycosyl hydrolase 25 family.</text>
</comment>
<dbReference type="Gene3D" id="3.20.20.80">
    <property type="entry name" value="Glycosidases"/>
    <property type="match status" value="1"/>
</dbReference>
<dbReference type="PANTHER" id="PTHR34135">
    <property type="entry name" value="LYSOZYME"/>
    <property type="match status" value="1"/>
</dbReference>
<keyword evidence="4" id="KW-1185">Reference proteome</keyword>
<organism evidence="3 4">
    <name type="scientific">Helcococcus bovis</name>
    <dbReference type="NCBI Taxonomy" id="3153252"/>
    <lineage>
        <taxon>Bacteria</taxon>
        <taxon>Bacillati</taxon>
        <taxon>Bacillota</taxon>
        <taxon>Tissierellia</taxon>
        <taxon>Tissierellales</taxon>
        <taxon>Peptoniphilaceae</taxon>
        <taxon>Helcococcus</taxon>
    </lineage>
</organism>
<feature type="coiled-coil region" evidence="2">
    <location>
        <begin position="212"/>
        <end position="246"/>
    </location>
</feature>